<dbReference type="AlphaFoldDB" id="A0A8H4LR41"/>
<dbReference type="EMBL" id="JAADYS010000070">
    <property type="protein sequence ID" value="KAF4472498.1"/>
    <property type="molecule type" value="Genomic_DNA"/>
</dbReference>
<feature type="transmembrane region" description="Helical" evidence="3">
    <location>
        <begin position="278"/>
        <end position="303"/>
    </location>
</feature>
<dbReference type="OrthoDB" id="5342093at2759"/>
<evidence type="ECO:0000256" key="1">
    <source>
        <dbReference type="SAM" id="Coils"/>
    </source>
</evidence>
<evidence type="ECO:0000259" key="4">
    <source>
        <dbReference type="Pfam" id="PF20237"/>
    </source>
</evidence>
<evidence type="ECO:0000256" key="3">
    <source>
        <dbReference type="SAM" id="Phobius"/>
    </source>
</evidence>
<comment type="caution">
    <text evidence="5">The sequence shown here is derived from an EMBL/GenBank/DDBJ whole genome shotgun (WGS) entry which is preliminary data.</text>
</comment>
<feature type="transmembrane region" description="Helical" evidence="3">
    <location>
        <begin position="223"/>
        <end position="247"/>
    </location>
</feature>
<feature type="coiled-coil region" evidence="1">
    <location>
        <begin position="35"/>
        <end position="62"/>
    </location>
</feature>
<name>A0A8H4LR41_9HYPO</name>
<dbReference type="PANTHER" id="PTHR34502">
    <property type="entry name" value="DUF6594 DOMAIN-CONTAINING PROTEIN-RELATED"/>
    <property type="match status" value="1"/>
</dbReference>
<dbReference type="InterPro" id="IPR046529">
    <property type="entry name" value="DUF6594"/>
</dbReference>
<feature type="transmembrane region" description="Helical" evidence="3">
    <location>
        <begin position="253"/>
        <end position="271"/>
    </location>
</feature>
<gene>
    <name evidence="5" type="ORF">FALBO_623</name>
</gene>
<sequence length="340" mass="38098">MGPTRQKYYVDGFPSLAHFIASDRDGTATIFKRFNRLAARNLLLLQSELAELQSKLDEYDEEDKKTSEGLQALRNWEEYKSQNDETSDRIKLVEKIRVTMKEYSTQLNWRPNEAYHILGEAMMFESTLATIPPPDRKTFKAFQINFFHGKLEDGNAFPMLGGHSSSLYDDPDDLVVLHTSEPPDRLTMFVQDYFGFLFKEPDTHNATTGPLVGYASGKKISAFISYLSTILAALLLIGAIVVLYNATSDNLKLGLIALFTITFAASVGLLTNARRAEVFGATAASSITLSLNILLKVIEFVYWSASFFDWPEDLSAHPRPDTKTFDPPLLPVSLNSRPSS</sequence>
<keyword evidence="6" id="KW-1185">Reference proteome</keyword>
<proteinExistence type="predicted"/>
<feature type="region of interest" description="Disordered" evidence="2">
    <location>
        <begin position="319"/>
        <end position="340"/>
    </location>
</feature>
<keyword evidence="1" id="KW-0175">Coiled coil</keyword>
<evidence type="ECO:0000313" key="5">
    <source>
        <dbReference type="EMBL" id="KAF4472498.1"/>
    </source>
</evidence>
<keyword evidence="3" id="KW-0472">Membrane</keyword>
<keyword evidence="3" id="KW-0812">Transmembrane</keyword>
<keyword evidence="3" id="KW-1133">Transmembrane helix</keyword>
<evidence type="ECO:0000313" key="6">
    <source>
        <dbReference type="Proteomes" id="UP000554235"/>
    </source>
</evidence>
<accession>A0A8H4LR41</accession>
<reference evidence="5 6" key="1">
    <citation type="submission" date="2020-01" db="EMBL/GenBank/DDBJ databases">
        <title>Identification and distribution of gene clusters putatively required for synthesis of sphingolipid metabolism inhibitors in phylogenetically diverse species of the filamentous fungus Fusarium.</title>
        <authorList>
            <person name="Kim H.-S."/>
            <person name="Busman M."/>
            <person name="Brown D.W."/>
            <person name="Divon H."/>
            <person name="Uhlig S."/>
            <person name="Proctor R.H."/>
        </authorList>
    </citation>
    <scope>NUCLEOTIDE SEQUENCE [LARGE SCALE GENOMIC DNA]</scope>
    <source>
        <strain evidence="5 6">NRRL 20459</strain>
    </source>
</reference>
<organism evidence="5 6">
    <name type="scientific">Fusarium albosuccineum</name>
    <dbReference type="NCBI Taxonomy" id="1237068"/>
    <lineage>
        <taxon>Eukaryota</taxon>
        <taxon>Fungi</taxon>
        <taxon>Dikarya</taxon>
        <taxon>Ascomycota</taxon>
        <taxon>Pezizomycotina</taxon>
        <taxon>Sordariomycetes</taxon>
        <taxon>Hypocreomycetidae</taxon>
        <taxon>Hypocreales</taxon>
        <taxon>Nectriaceae</taxon>
        <taxon>Fusarium</taxon>
        <taxon>Fusarium decemcellulare species complex</taxon>
    </lineage>
</organism>
<dbReference type="Pfam" id="PF20237">
    <property type="entry name" value="DUF6594"/>
    <property type="match status" value="1"/>
</dbReference>
<evidence type="ECO:0000256" key="2">
    <source>
        <dbReference type="SAM" id="MobiDB-lite"/>
    </source>
</evidence>
<feature type="domain" description="DUF6594" evidence="4">
    <location>
        <begin position="13"/>
        <end position="286"/>
    </location>
</feature>
<dbReference type="PANTHER" id="PTHR34502:SF4">
    <property type="entry name" value="DUF6594 DOMAIN-CONTAINING PROTEIN"/>
    <property type="match status" value="1"/>
</dbReference>
<protein>
    <recommendedName>
        <fullName evidence="4">DUF6594 domain-containing protein</fullName>
    </recommendedName>
</protein>
<dbReference type="Proteomes" id="UP000554235">
    <property type="component" value="Unassembled WGS sequence"/>
</dbReference>